<evidence type="ECO:0000313" key="2">
    <source>
        <dbReference type="Proteomes" id="UP000190648"/>
    </source>
</evidence>
<dbReference type="EMBL" id="LSYS01003169">
    <property type="protein sequence ID" value="OPJ83486.1"/>
    <property type="molecule type" value="Genomic_DNA"/>
</dbReference>
<dbReference type="AlphaFoldDB" id="A0A1V4KG83"/>
<comment type="caution">
    <text evidence="1">The sequence shown here is derived from an EMBL/GenBank/DDBJ whole genome shotgun (WGS) entry which is preliminary data.</text>
</comment>
<proteinExistence type="predicted"/>
<accession>A0A1V4KG83</accession>
<gene>
    <name evidence="1" type="ORF">AV530_006371</name>
</gene>
<sequence length="117" mass="13562">MPGQMRLLPIKQENPKLVLQIVFQIGQWIGPELCKNTEKGKKNMSSNSKNSEQEIGREEYRFSLAHFHMYLAQIPSLLVPEVSLPLAPPISSQQWLIQSMFCLLHTCFMEVQILLHW</sequence>
<reference evidence="1 2" key="1">
    <citation type="submission" date="2016-02" db="EMBL/GenBank/DDBJ databases">
        <title>Band-tailed pigeon sequencing and assembly.</title>
        <authorList>
            <person name="Soares A.E."/>
            <person name="Novak B.J."/>
            <person name="Rice E.S."/>
            <person name="O'Connell B."/>
            <person name="Chang D."/>
            <person name="Weber S."/>
            <person name="Shapiro B."/>
        </authorList>
    </citation>
    <scope>NUCLEOTIDE SEQUENCE [LARGE SCALE GENOMIC DNA]</scope>
    <source>
        <strain evidence="1">BTP2013</strain>
        <tissue evidence="1">Blood</tissue>
    </source>
</reference>
<name>A0A1V4KG83_PATFA</name>
<organism evidence="1 2">
    <name type="scientific">Patagioenas fasciata monilis</name>
    <dbReference type="NCBI Taxonomy" id="372326"/>
    <lineage>
        <taxon>Eukaryota</taxon>
        <taxon>Metazoa</taxon>
        <taxon>Chordata</taxon>
        <taxon>Craniata</taxon>
        <taxon>Vertebrata</taxon>
        <taxon>Euteleostomi</taxon>
        <taxon>Archelosauria</taxon>
        <taxon>Archosauria</taxon>
        <taxon>Dinosauria</taxon>
        <taxon>Saurischia</taxon>
        <taxon>Theropoda</taxon>
        <taxon>Coelurosauria</taxon>
        <taxon>Aves</taxon>
        <taxon>Neognathae</taxon>
        <taxon>Neoaves</taxon>
        <taxon>Columbimorphae</taxon>
        <taxon>Columbiformes</taxon>
        <taxon>Columbidae</taxon>
        <taxon>Patagioenas</taxon>
    </lineage>
</organism>
<dbReference type="Proteomes" id="UP000190648">
    <property type="component" value="Unassembled WGS sequence"/>
</dbReference>
<keyword evidence="2" id="KW-1185">Reference proteome</keyword>
<evidence type="ECO:0000313" key="1">
    <source>
        <dbReference type="EMBL" id="OPJ83486.1"/>
    </source>
</evidence>
<protein>
    <submittedName>
        <fullName evidence="1">Uncharacterized protein</fullName>
    </submittedName>
</protein>